<keyword evidence="6" id="KW-0418">Kinase</keyword>
<reference evidence="11" key="2">
    <citation type="submission" date="2014-06" db="EMBL/GenBank/DDBJ databases">
        <title>The complete genome of Blastobotrys (Arxula) adeninivorans LS3 - a yeast of biotechnological interest.</title>
        <authorList>
            <person name="Kunze G."/>
            <person name="Gaillardin C."/>
            <person name="Czernicka M."/>
            <person name="Durrens P."/>
            <person name="Martin T."/>
            <person name="Boer E."/>
            <person name="Gabaldon T."/>
            <person name="Cruz J."/>
            <person name="Talla E."/>
            <person name="Marck C."/>
            <person name="Goffeau A."/>
            <person name="Barbe V."/>
            <person name="Baret P."/>
            <person name="Baronian K."/>
            <person name="Beier S."/>
            <person name="Bleykasten C."/>
            <person name="Bode R."/>
            <person name="Casaregola S."/>
            <person name="Despons L."/>
            <person name="Fairhead C."/>
            <person name="Giersberg M."/>
            <person name="Gierski P."/>
            <person name="Hahnel U."/>
            <person name="Hartmann A."/>
            <person name="Jankowska D."/>
            <person name="Jubin C."/>
            <person name="Jung P."/>
            <person name="Lafontaine I."/>
            <person name="Leh-Louis V."/>
            <person name="Lemaire M."/>
            <person name="Marcet-Houben M."/>
            <person name="Mascher M."/>
            <person name="Morel G."/>
            <person name="Richard G.-F."/>
            <person name="Riechen J."/>
            <person name="Sacerdot C."/>
            <person name="Sarkar A."/>
            <person name="Savel G."/>
            <person name="Schacherer J."/>
            <person name="Sherman D."/>
            <person name="Straub M.-L."/>
            <person name="Stein N."/>
            <person name="Thierry A."/>
            <person name="Trautwein-Schult A."/>
            <person name="Westhof E."/>
            <person name="Worch S."/>
            <person name="Dujon B."/>
            <person name="Souciet J.-L."/>
            <person name="Wincker P."/>
            <person name="Scholz U."/>
            <person name="Neuveglise N."/>
        </authorList>
    </citation>
    <scope>NUCLEOTIDE SEQUENCE</scope>
    <source>
        <strain evidence="11">LS3</strain>
    </source>
</reference>
<dbReference type="AlphaFoldDB" id="A0A060T8R9"/>
<feature type="region of interest" description="Disordered" evidence="8">
    <location>
        <begin position="199"/>
        <end position="296"/>
    </location>
</feature>
<dbReference type="Pfam" id="PF21245">
    <property type="entry name" value="PI4KB-PIK1_PIK"/>
    <property type="match status" value="1"/>
</dbReference>
<dbReference type="GO" id="GO:0016192">
    <property type="term" value="P:vesicle-mediated transport"/>
    <property type="evidence" value="ECO:0007669"/>
    <property type="project" value="UniProtKB-ARBA"/>
</dbReference>
<feature type="region of interest" description="Disordered" evidence="8">
    <location>
        <begin position="519"/>
        <end position="551"/>
    </location>
</feature>
<dbReference type="Gene3D" id="6.10.140.1260">
    <property type="match status" value="1"/>
</dbReference>
<dbReference type="PANTHER" id="PTHR10048">
    <property type="entry name" value="PHOSPHATIDYLINOSITOL KINASE"/>
    <property type="match status" value="1"/>
</dbReference>
<feature type="domain" description="PI3K/PI4K catalytic" evidence="9">
    <location>
        <begin position="644"/>
        <end position="922"/>
    </location>
</feature>
<accession>A0A060T8R9</accession>
<name>A0A060T8R9_BLAAD</name>
<dbReference type="GO" id="GO:0046854">
    <property type="term" value="P:phosphatidylinositol phosphate biosynthetic process"/>
    <property type="evidence" value="ECO:0007669"/>
    <property type="project" value="InterPro"/>
</dbReference>
<keyword evidence="5" id="KW-0808">Transferase</keyword>
<dbReference type="EMBL" id="HG937694">
    <property type="protein sequence ID" value="CDP37353.1"/>
    <property type="molecule type" value="Genomic_DNA"/>
</dbReference>
<dbReference type="InterPro" id="IPR000403">
    <property type="entry name" value="PI3/4_kinase_cat_dom"/>
</dbReference>
<dbReference type="SUPFAM" id="SSF48371">
    <property type="entry name" value="ARM repeat"/>
    <property type="match status" value="1"/>
</dbReference>
<evidence type="ECO:0000256" key="1">
    <source>
        <dbReference type="ARBA" id="ARBA00001686"/>
    </source>
</evidence>
<dbReference type="PROSITE" id="PS00916">
    <property type="entry name" value="PI3_4_KINASE_2"/>
    <property type="match status" value="1"/>
</dbReference>
<dbReference type="InterPro" id="IPR016024">
    <property type="entry name" value="ARM-type_fold"/>
</dbReference>
<dbReference type="FunFam" id="3.30.1010.10:FF:000021">
    <property type="entry name" value="Phosphatidylinositol 4-kinase"/>
    <property type="match status" value="1"/>
</dbReference>
<feature type="compositionally biased region" description="Low complexity" evidence="8">
    <location>
        <begin position="520"/>
        <end position="551"/>
    </location>
</feature>
<dbReference type="EC" id="2.7.1.67" evidence="4"/>
<dbReference type="GO" id="GO:0004430">
    <property type="term" value="F:1-phosphatidylinositol 4-kinase activity"/>
    <property type="evidence" value="ECO:0007669"/>
    <property type="project" value="UniProtKB-EC"/>
</dbReference>
<comment type="catalytic activity">
    <reaction evidence="1">
        <text>a 1,2-diacyl-sn-glycero-3-phospho-(1D-myo-inositol) + ATP = a 1,2-diacyl-sn-glycero-3-phospho-(1D-myo-inositol 4-phosphate) + ADP + H(+)</text>
        <dbReference type="Rhea" id="RHEA:19877"/>
        <dbReference type="ChEBI" id="CHEBI:15378"/>
        <dbReference type="ChEBI" id="CHEBI:30616"/>
        <dbReference type="ChEBI" id="CHEBI:57880"/>
        <dbReference type="ChEBI" id="CHEBI:58178"/>
        <dbReference type="ChEBI" id="CHEBI:456216"/>
        <dbReference type="EC" id="2.7.1.67"/>
    </reaction>
</comment>
<dbReference type="PhylomeDB" id="A0A060T8R9"/>
<dbReference type="Pfam" id="PF00454">
    <property type="entry name" value="PI3_PI4_kinase"/>
    <property type="match status" value="1"/>
</dbReference>
<evidence type="ECO:0000256" key="5">
    <source>
        <dbReference type="ARBA" id="ARBA00022679"/>
    </source>
</evidence>
<dbReference type="PROSITE" id="PS50290">
    <property type="entry name" value="PI3_4_KINASE_3"/>
    <property type="match status" value="1"/>
</dbReference>
<dbReference type="Gene3D" id="1.10.1070.11">
    <property type="entry name" value="Phosphatidylinositol 3-/4-kinase, catalytic domain"/>
    <property type="match status" value="1"/>
</dbReference>
<sequence>MSLRGGGNALLLRFIESPHFTLFMCVSYLERYASNVGIHFRLCQKLRSYPTEEIEFFLPQLVQLQVTVETESLALEDLLLELCEESTHCTLLVLWQLQAHLTELSDEPQSYGFQVCKRLYNKLQYILFSSGEPPSEAIRENTFPAMVLASSVAAAVGLPQLGESIKPLVVSQGRKQRSHIFHLASKLLKRSLQTEAVSTPDLTSDIHASDPANGDGDFATVRSTPPSPPAGRMSSPPGSRKASGSKLNVQRARSMDGIYRTHDSSSSPALELGHRRVHSPAPSVASTASGSSFHESRVQAANAQKLANMSREEKVVLLKTNYFRCQTQFVYALQAISARLLQVPKQARLSALRAELAMLNKDLPAEVDIPLLLPTNTAGPNATQNRIVRISPAEATVLNSAERVPFLLLIEYLRDDVNFDPDTLANQELLTRGDDRRYIFDPAYWHDKSLHSNSSKYRERASSDLESDLAAGDLGQMTLHHTGPIDAAITPLAAAVSGSQAPSDPAHVASPRASDLSFASTYSSGPSTPTLSSSSTFTQSHNTNNNNSNVSFGDVTDIATHMRTAAIMLSQLETDSSKLPRDQVAAIKSRIIASMQAMEEHNIYAHGKVVTGEAGERKLENDLKTAGMSSSDDPSAKNLGEDWLARKERIRRSSPYGHLPNWDLYSVIAKTGNDLRQEAFACQLIQAFKKIWDDAGTNVWVKDMRILITNDSSGLVETITNGLSIHSIKKALTSASVAAGTNPKGTIASLTEHFDKKFGERDSDAYVMALDGFVRSLAAYSIVCYILQIKDRHNGNILLDSEGHIIHIDFGFLLSNSPGRFGFEAAPFKLTQEYIDLMGGVDSPLFEQFRDLLKQAFKVLRKQAESIIILVEMMARDSNLPCFSSGAATALQLRQRFQLQLSESEIDAFVDNTLIQKSMGSIYTRLYDQYQLLTQGIYS</sequence>
<dbReference type="SUPFAM" id="SSF56112">
    <property type="entry name" value="Protein kinase-like (PK-like)"/>
    <property type="match status" value="1"/>
</dbReference>
<feature type="domain" description="PIK helical" evidence="10">
    <location>
        <begin position="1"/>
        <end position="121"/>
    </location>
</feature>
<dbReference type="SMART" id="SM00146">
    <property type="entry name" value="PI3Kc"/>
    <property type="match status" value="1"/>
</dbReference>
<dbReference type="Pfam" id="PF11522">
    <property type="entry name" value="Pik1"/>
    <property type="match status" value="1"/>
</dbReference>
<dbReference type="FunFam" id="1.10.1070.11:FF:000016">
    <property type="entry name" value="PIK1p Phosphatidylinositol 4-kinase"/>
    <property type="match status" value="1"/>
</dbReference>
<evidence type="ECO:0000256" key="2">
    <source>
        <dbReference type="ARBA" id="ARBA00004123"/>
    </source>
</evidence>
<keyword evidence="7" id="KW-0539">Nucleus</keyword>
<organism evidence="11">
    <name type="scientific">Blastobotrys adeninivorans</name>
    <name type="common">Yeast</name>
    <name type="synonym">Arxula adeninivorans</name>
    <dbReference type="NCBI Taxonomy" id="409370"/>
    <lineage>
        <taxon>Eukaryota</taxon>
        <taxon>Fungi</taxon>
        <taxon>Dikarya</taxon>
        <taxon>Ascomycota</taxon>
        <taxon>Saccharomycotina</taxon>
        <taxon>Dipodascomycetes</taxon>
        <taxon>Dipodascales</taxon>
        <taxon>Trichomonascaceae</taxon>
        <taxon>Blastobotrys</taxon>
    </lineage>
</organism>
<dbReference type="CDD" id="cd05168">
    <property type="entry name" value="PI4Kc_III_beta"/>
    <property type="match status" value="1"/>
</dbReference>
<gene>
    <name evidence="11" type="ORF">GNLVRS02_ARAD1D09504g</name>
</gene>
<dbReference type="InterPro" id="IPR001263">
    <property type="entry name" value="PI3K_accessory_dom"/>
</dbReference>
<evidence type="ECO:0000256" key="8">
    <source>
        <dbReference type="SAM" id="MobiDB-lite"/>
    </source>
</evidence>
<dbReference type="InterPro" id="IPR049160">
    <property type="entry name" value="PI4KB-PIK1_PIK"/>
</dbReference>
<comment type="subcellular location">
    <subcellularLocation>
        <location evidence="2">Nucleus</location>
    </subcellularLocation>
</comment>
<dbReference type="InterPro" id="IPR018936">
    <property type="entry name" value="PI3/4_kinase_CS"/>
</dbReference>
<evidence type="ECO:0000259" key="9">
    <source>
        <dbReference type="PROSITE" id="PS50290"/>
    </source>
</evidence>
<dbReference type="InterPro" id="IPR011009">
    <property type="entry name" value="Kinase-like_dom_sf"/>
</dbReference>
<evidence type="ECO:0000259" key="10">
    <source>
        <dbReference type="PROSITE" id="PS51545"/>
    </source>
</evidence>
<dbReference type="InterPro" id="IPR057754">
    <property type="entry name" value="PI4-kinase_beta/PIK1_cat"/>
</dbReference>
<feature type="compositionally biased region" description="Polar residues" evidence="8">
    <location>
        <begin position="284"/>
        <end position="296"/>
    </location>
</feature>
<evidence type="ECO:0000256" key="4">
    <source>
        <dbReference type="ARBA" id="ARBA00012169"/>
    </source>
</evidence>
<dbReference type="InterPro" id="IPR015433">
    <property type="entry name" value="PI3/4_kinase"/>
</dbReference>
<dbReference type="InterPro" id="IPR036940">
    <property type="entry name" value="PI3/4_kinase_cat_sf"/>
</dbReference>
<dbReference type="InterPro" id="IPR021601">
    <property type="entry name" value="Phosphatidylino_kinase_fungi"/>
</dbReference>
<proteinExistence type="inferred from homology"/>
<evidence type="ECO:0000256" key="3">
    <source>
        <dbReference type="ARBA" id="ARBA00006209"/>
    </source>
</evidence>
<evidence type="ECO:0000256" key="7">
    <source>
        <dbReference type="ARBA" id="ARBA00023242"/>
    </source>
</evidence>
<protein>
    <recommendedName>
        <fullName evidence="4">1-phosphatidylinositol 4-kinase</fullName>
        <ecNumber evidence="4">2.7.1.67</ecNumber>
    </recommendedName>
</protein>
<reference evidence="11" key="1">
    <citation type="submission" date="2014-02" db="EMBL/GenBank/DDBJ databases">
        <authorList>
            <person name="Genoscope - CEA"/>
        </authorList>
    </citation>
    <scope>NUCLEOTIDE SEQUENCE</scope>
    <source>
        <strain evidence="11">LS3</strain>
    </source>
</reference>
<dbReference type="GO" id="GO:0048015">
    <property type="term" value="P:phosphatidylinositol-mediated signaling"/>
    <property type="evidence" value="ECO:0007669"/>
    <property type="project" value="TreeGrafter"/>
</dbReference>
<evidence type="ECO:0000313" key="11">
    <source>
        <dbReference type="EMBL" id="CDP37353.1"/>
    </source>
</evidence>
<dbReference type="Gene3D" id="3.30.1010.10">
    <property type="entry name" value="Phosphatidylinositol 3-kinase Catalytic Subunit, Chain A, domain 4"/>
    <property type="match status" value="1"/>
</dbReference>
<dbReference type="PROSITE" id="PS51545">
    <property type="entry name" value="PIK_HELICAL"/>
    <property type="match status" value="1"/>
</dbReference>
<evidence type="ECO:0000256" key="6">
    <source>
        <dbReference type="ARBA" id="ARBA00022777"/>
    </source>
</evidence>
<dbReference type="GO" id="GO:0016020">
    <property type="term" value="C:membrane"/>
    <property type="evidence" value="ECO:0007669"/>
    <property type="project" value="TreeGrafter"/>
</dbReference>
<dbReference type="GO" id="GO:0005634">
    <property type="term" value="C:nucleus"/>
    <property type="evidence" value="ECO:0007669"/>
    <property type="project" value="UniProtKB-SubCell"/>
</dbReference>
<dbReference type="PANTHER" id="PTHR10048:SF22">
    <property type="entry name" value="PHOSPHATIDYLINOSITOL 4-KINASE BETA"/>
    <property type="match status" value="1"/>
</dbReference>
<comment type="similarity">
    <text evidence="3">Belongs to the PI3/PI4-kinase family. Type III PI4K subfamily.</text>
</comment>
<dbReference type="GO" id="GO:0005737">
    <property type="term" value="C:cytoplasm"/>
    <property type="evidence" value="ECO:0007669"/>
    <property type="project" value="TreeGrafter"/>
</dbReference>